<dbReference type="SMART" id="SM00347">
    <property type="entry name" value="HTH_MARR"/>
    <property type="match status" value="1"/>
</dbReference>
<dbReference type="EMBL" id="FZOF01000005">
    <property type="protein sequence ID" value="SNS42185.1"/>
    <property type="molecule type" value="Genomic_DNA"/>
</dbReference>
<evidence type="ECO:0000259" key="1">
    <source>
        <dbReference type="PROSITE" id="PS50995"/>
    </source>
</evidence>
<gene>
    <name evidence="2" type="ORF">SAMN05216252_105422</name>
</gene>
<dbReference type="InterPro" id="IPR036388">
    <property type="entry name" value="WH-like_DNA-bd_sf"/>
</dbReference>
<dbReference type="Gene3D" id="1.10.10.10">
    <property type="entry name" value="Winged helix-like DNA-binding domain superfamily/Winged helix DNA-binding domain"/>
    <property type="match status" value="1"/>
</dbReference>
<dbReference type="OrthoDB" id="69852at2"/>
<reference evidence="2 3" key="1">
    <citation type="submission" date="2017-06" db="EMBL/GenBank/DDBJ databases">
        <authorList>
            <person name="Kim H.J."/>
            <person name="Triplett B.A."/>
        </authorList>
    </citation>
    <scope>NUCLEOTIDE SEQUENCE [LARGE SCALE GENOMIC DNA]</scope>
    <source>
        <strain evidence="2 3">CGMCC 4.1858</strain>
    </source>
</reference>
<dbReference type="InterPro" id="IPR036390">
    <property type="entry name" value="WH_DNA-bd_sf"/>
</dbReference>
<evidence type="ECO:0000313" key="3">
    <source>
        <dbReference type="Proteomes" id="UP000198280"/>
    </source>
</evidence>
<dbReference type="InterPro" id="IPR052526">
    <property type="entry name" value="HTH-type_Bedaq_tolerance"/>
</dbReference>
<dbReference type="Proteomes" id="UP000198280">
    <property type="component" value="Unassembled WGS sequence"/>
</dbReference>
<organism evidence="2 3">
    <name type="scientific">Actinacidiphila glaucinigra</name>
    <dbReference type="NCBI Taxonomy" id="235986"/>
    <lineage>
        <taxon>Bacteria</taxon>
        <taxon>Bacillati</taxon>
        <taxon>Actinomycetota</taxon>
        <taxon>Actinomycetes</taxon>
        <taxon>Kitasatosporales</taxon>
        <taxon>Streptomycetaceae</taxon>
        <taxon>Actinacidiphila</taxon>
    </lineage>
</organism>
<dbReference type="GO" id="GO:0003700">
    <property type="term" value="F:DNA-binding transcription factor activity"/>
    <property type="evidence" value="ECO:0007669"/>
    <property type="project" value="InterPro"/>
</dbReference>
<dbReference type="RefSeq" id="WP_089223961.1">
    <property type="nucleotide sequence ID" value="NZ_FZOF01000005.1"/>
</dbReference>
<keyword evidence="3" id="KW-1185">Reference proteome</keyword>
<protein>
    <submittedName>
        <fullName evidence="2">Transcriptional regulator, MarR family</fullName>
    </submittedName>
</protein>
<dbReference type="PROSITE" id="PS50995">
    <property type="entry name" value="HTH_MARR_2"/>
    <property type="match status" value="1"/>
</dbReference>
<dbReference type="SUPFAM" id="SSF46785">
    <property type="entry name" value="Winged helix' DNA-binding domain"/>
    <property type="match status" value="1"/>
</dbReference>
<dbReference type="InterPro" id="IPR000835">
    <property type="entry name" value="HTH_MarR-typ"/>
</dbReference>
<feature type="domain" description="HTH marR-type" evidence="1">
    <location>
        <begin position="9"/>
        <end position="140"/>
    </location>
</feature>
<sequence length="142" mass="15380">MAAVGEDDALEFVVSLHRLVRLLRRARPEPRVQPTPLIVLALLNQYGPCRVGVLAERAACTQPTVTAAVGQLEAGGLVRREPDPADGRATRVVMTAPGRRELVRMACGEAEALAARLATLPPEDVRKVLEAGRLLRRLTDCE</sequence>
<dbReference type="PANTHER" id="PTHR39515:SF2">
    <property type="entry name" value="HTH-TYPE TRANSCRIPTIONAL REGULATOR RV0880"/>
    <property type="match status" value="1"/>
</dbReference>
<dbReference type="AlphaFoldDB" id="A0A239EBY9"/>
<evidence type="ECO:0000313" key="2">
    <source>
        <dbReference type="EMBL" id="SNS42185.1"/>
    </source>
</evidence>
<name>A0A239EBY9_9ACTN</name>
<proteinExistence type="predicted"/>
<accession>A0A239EBY9</accession>
<dbReference type="Pfam" id="PF01047">
    <property type="entry name" value="MarR"/>
    <property type="match status" value="1"/>
</dbReference>
<dbReference type="PANTHER" id="PTHR39515">
    <property type="entry name" value="CONSERVED PROTEIN"/>
    <property type="match status" value="1"/>
</dbReference>